<dbReference type="GO" id="GO:0005524">
    <property type="term" value="F:ATP binding"/>
    <property type="evidence" value="ECO:0007669"/>
    <property type="project" value="InterPro"/>
</dbReference>
<evidence type="ECO:0000313" key="6">
    <source>
        <dbReference type="Proteomes" id="UP000434957"/>
    </source>
</evidence>
<dbReference type="Gene3D" id="3.80.10.10">
    <property type="entry name" value="Ribonuclease Inhibitor"/>
    <property type="match status" value="1"/>
</dbReference>
<evidence type="ECO:0000259" key="2">
    <source>
        <dbReference type="PROSITE" id="PS50011"/>
    </source>
</evidence>
<keyword evidence="1" id="KW-1133">Transmembrane helix</keyword>
<dbReference type="InterPro" id="IPR051681">
    <property type="entry name" value="Ser/Thr_Kinases-Pseudokinases"/>
</dbReference>
<dbReference type="InterPro" id="IPR000719">
    <property type="entry name" value="Prot_kinase_dom"/>
</dbReference>
<dbReference type="SUPFAM" id="SSF56112">
    <property type="entry name" value="Protein kinase-like (PK-like)"/>
    <property type="match status" value="1"/>
</dbReference>
<protein>
    <recommendedName>
        <fullName evidence="2">Protein kinase domain-containing protein</fullName>
    </recommendedName>
</protein>
<name>A0A6A3P544_9STRA</name>
<evidence type="ECO:0000313" key="5">
    <source>
        <dbReference type="Proteomes" id="UP000429607"/>
    </source>
</evidence>
<dbReference type="SUPFAM" id="SSF52058">
    <property type="entry name" value="L domain-like"/>
    <property type="match status" value="1"/>
</dbReference>
<dbReference type="Proteomes" id="UP000429607">
    <property type="component" value="Unassembled WGS sequence"/>
</dbReference>
<dbReference type="PANTHER" id="PTHR44329:SF214">
    <property type="entry name" value="PROTEIN KINASE DOMAIN-CONTAINING PROTEIN"/>
    <property type="match status" value="1"/>
</dbReference>
<dbReference type="EMBL" id="QXFT01000094">
    <property type="protein sequence ID" value="KAE9355392.1"/>
    <property type="molecule type" value="Genomic_DNA"/>
</dbReference>
<evidence type="ECO:0000313" key="4">
    <source>
        <dbReference type="EMBL" id="KAE9355392.1"/>
    </source>
</evidence>
<dbReference type="InterPro" id="IPR011009">
    <property type="entry name" value="Kinase-like_dom_sf"/>
</dbReference>
<gene>
    <name evidence="3" type="ORF">PR001_g2566</name>
    <name evidence="4" type="ORF">PR003_g2856</name>
</gene>
<dbReference type="AlphaFoldDB" id="A0A6A3P544"/>
<evidence type="ECO:0000256" key="1">
    <source>
        <dbReference type="SAM" id="Phobius"/>
    </source>
</evidence>
<organism evidence="3 5">
    <name type="scientific">Phytophthora rubi</name>
    <dbReference type="NCBI Taxonomy" id="129364"/>
    <lineage>
        <taxon>Eukaryota</taxon>
        <taxon>Sar</taxon>
        <taxon>Stramenopiles</taxon>
        <taxon>Oomycota</taxon>
        <taxon>Peronosporomycetes</taxon>
        <taxon>Peronosporales</taxon>
        <taxon>Peronosporaceae</taxon>
        <taxon>Phytophthora</taxon>
    </lineage>
</organism>
<accession>A0A6A3P544</accession>
<dbReference type="EMBL" id="QXFV01000089">
    <property type="protein sequence ID" value="KAE9050244.1"/>
    <property type="molecule type" value="Genomic_DNA"/>
</dbReference>
<dbReference type="Gene3D" id="1.10.510.10">
    <property type="entry name" value="Transferase(Phosphotransferase) domain 1"/>
    <property type="match status" value="1"/>
</dbReference>
<sequence length="714" mass="78718">MSAASNSDLSDEDVESAQSWFVDNFLDGETQLFGGTNNALNSSLEVCDGLPSLVTRSSTVKPNGACPAIFTDVNASCTCLSGFDHSDDAWEFRIRVKGNGSSATSFPTTQAATDTLEIDAIQTLYVPDTLQKLSILGISESPLSITFVPEYRNHAGNEFPIARTLDSTSKLSTIELANVDMFETVTSVSGFMPSTTTSVTMRNCNITSFGFEFTAGLNNLTQLDLSSNNMVAAYAGTGNQLFANRCFLTLCELEEYNLSYNKLTVFPATPLNVKTLRKFYIQGNNISSFDVNATTFGQIEDLEDFTADLASDSAACTTGQWKTTHGARFCVADITAGTSSGTSPLIFVLFAGIVVVVLLACVLVLQWITYRKDRSSEIHSHASSDDHLYSIFNPDFEAHETMRVRLATDPIIVTNRLDYDEVKLGRCISRGGFGLVFAGTYRTRRVAVKKIRVNRDAEAAQIEQFIREITLMAMLRHPQIVEFIGVAWEALVDLSAVTELMQRGDLSTVLRNCRENGYRLTWSESKATIALHIVEALTYLHSLSPKVIHRDLKSKNVLLNEEMQAKLSDFGISRERHDLETHMTAGMGTSFWIAPEVLNGRDYDERADVFSFGVVLSELDTDDYPYWNAANQPRGKLQEGEILQLVATGQLRPSFSSSCPPPILEVANRCLQVRPDDRPSAAELVQIFQELLLLELSSSSTDFRASSLSMDSIE</sequence>
<proteinExistence type="predicted"/>
<feature type="domain" description="Protein kinase" evidence="2">
    <location>
        <begin position="422"/>
        <end position="692"/>
    </location>
</feature>
<keyword evidence="1" id="KW-0472">Membrane</keyword>
<dbReference type="PROSITE" id="PS50011">
    <property type="entry name" value="PROTEIN_KINASE_DOM"/>
    <property type="match status" value="1"/>
</dbReference>
<dbReference type="Proteomes" id="UP000434957">
    <property type="component" value="Unassembled WGS sequence"/>
</dbReference>
<dbReference type="GO" id="GO:0004674">
    <property type="term" value="F:protein serine/threonine kinase activity"/>
    <property type="evidence" value="ECO:0007669"/>
    <property type="project" value="TreeGrafter"/>
</dbReference>
<keyword evidence="6" id="KW-1185">Reference proteome</keyword>
<dbReference type="Gene3D" id="3.30.200.20">
    <property type="entry name" value="Phosphorylase Kinase, domain 1"/>
    <property type="match status" value="1"/>
</dbReference>
<dbReference type="PANTHER" id="PTHR44329">
    <property type="entry name" value="SERINE/THREONINE-PROTEIN KINASE TNNI3K-RELATED"/>
    <property type="match status" value="1"/>
</dbReference>
<reference evidence="3 5" key="1">
    <citation type="submission" date="2018-09" db="EMBL/GenBank/DDBJ databases">
        <title>Genomic investigation of the strawberry pathogen Phytophthora fragariae indicates pathogenicity is determined by transcriptional variation in three key races.</title>
        <authorList>
            <person name="Adams T.M."/>
            <person name="Armitage A.D."/>
            <person name="Sobczyk M.K."/>
            <person name="Bates H.J."/>
            <person name="Dunwell J.M."/>
            <person name="Nellist C.F."/>
            <person name="Harrison R.J."/>
        </authorList>
    </citation>
    <scope>NUCLEOTIDE SEQUENCE [LARGE SCALE GENOMIC DNA]</scope>
    <source>
        <strain evidence="3 5">SCRP249</strain>
        <strain evidence="4 6">SCRP333</strain>
    </source>
</reference>
<dbReference type="PROSITE" id="PS00108">
    <property type="entry name" value="PROTEIN_KINASE_ST"/>
    <property type="match status" value="1"/>
</dbReference>
<dbReference type="Pfam" id="PF00069">
    <property type="entry name" value="Pkinase"/>
    <property type="match status" value="1"/>
</dbReference>
<comment type="caution">
    <text evidence="3">The sequence shown here is derived from an EMBL/GenBank/DDBJ whole genome shotgun (WGS) entry which is preliminary data.</text>
</comment>
<keyword evidence="1" id="KW-0812">Transmembrane</keyword>
<dbReference type="InterPro" id="IPR008271">
    <property type="entry name" value="Ser/Thr_kinase_AS"/>
</dbReference>
<evidence type="ECO:0000313" key="3">
    <source>
        <dbReference type="EMBL" id="KAE9050244.1"/>
    </source>
</evidence>
<dbReference type="InterPro" id="IPR032675">
    <property type="entry name" value="LRR_dom_sf"/>
</dbReference>
<dbReference type="SMART" id="SM00220">
    <property type="entry name" value="S_TKc"/>
    <property type="match status" value="1"/>
</dbReference>
<feature type="transmembrane region" description="Helical" evidence="1">
    <location>
        <begin position="345"/>
        <end position="368"/>
    </location>
</feature>